<sequence length="73" mass="7675">MPDDKQTIGSAKADDRGEAIDKAAPRSEHRTSAGKADDGRGQSDTGRADQTDDKAEASDEAARKAFDPDAEQA</sequence>
<accession>A0A097EJ92</accession>
<dbReference type="RefSeq" id="WP_038665293.1">
    <property type="nucleotide sequence ID" value="NZ_CP009571.1"/>
</dbReference>
<evidence type="ECO:0000313" key="2">
    <source>
        <dbReference type="EMBL" id="AIT07623.1"/>
    </source>
</evidence>
<dbReference type="eggNOG" id="ENOG502ZZNA">
    <property type="taxonomic scope" value="Bacteria"/>
</dbReference>
<reference evidence="2 3" key="1">
    <citation type="submission" date="2014-09" db="EMBL/GenBank/DDBJ databases">
        <title>Using Illumina technology Improving SMRT sequencing Genome Assembly by RASTools.</title>
        <authorList>
            <person name="Zhou Y."/>
            <person name="Ma T."/>
            <person name="Liu T."/>
        </authorList>
    </citation>
    <scope>NUCLEOTIDE SEQUENCE [LARGE SCALE GENOMIC DNA]</scope>
    <source>
        <strain evidence="2 3">ATCC 55669</strain>
    </source>
</reference>
<protein>
    <submittedName>
        <fullName evidence="2">Uncharacterized protein</fullName>
    </submittedName>
</protein>
<dbReference type="HOGENOM" id="CLU_2702950_0_0_5"/>
<dbReference type="Proteomes" id="UP000033200">
    <property type="component" value="Chromosome"/>
</dbReference>
<proteinExistence type="predicted"/>
<dbReference type="KEGG" id="stax:MC45_16015"/>
<feature type="compositionally biased region" description="Basic and acidic residues" evidence="1">
    <location>
        <begin position="1"/>
        <end position="67"/>
    </location>
</feature>
<organism evidence="2 3">
    <name type="scientific">Sphingomonas taxi</name>
    <dbReference type="NCBI Taxonomy" id="1549858"/>
    <lineage>
        <taxon>Bacteria</taxon>
        <taxon>Pseudomonadati</taxon>
        <taxon>Pseudomonadota</taxon>
        <taxon>Alphaproteobacteria</taxon>
        <taxon>Sphingomonadales</taxon>
        <taxon>Sphingomonadaceae</taxon>
        <taxon>Sphingomonas</taxon>
    </lineage>
</organism>
<feature type="region of interest" description="Disordered" evidence="1">
    <location>
        <begin position="1"/>
        <end position="73"/>
    </location>
</feature>
<dbReference type="STRING" id="1549858.MC45_16015"/>
<evidence type="ECO:0000313" key="3">
    <source>
        <dbReference type="Proteomes" id="UP000033200"/>
    </source>
</evidence>
<gene>
    <name evidence="2" type="ORF">MC45_16015</name>
</gene>
<evidence type="ECO:0000256" key="1">
    <source>
        <dbReference type="SAM" id="MobiDB-lite"/>
    </source>
</evidence>
<name>A0A097EJ92_9SPHN</name>
<dbReference type="EMBL" id="CP009571">
    <property type="protein sequence ID" value="AIT07623.1"/>
    <property type="molecule type" value="Genomic_DNA"/>
</dbReference>
<keyword evidence="3" id="KW-1185">Reference proteome</keyword>
<dbReference type="AlphaFoldDB" id="A0A097EJ92"/>